<keyword evidence="5" id="KW-0677">Repeat</keyword>
<feature type="region of interest" description="Disordered" evidence="11">
    <location>
        <begin position="1725"/>
        <end position="1754"/>
    </location>
</feature>
<evidence type="ECO:0000259" key="12">
    <source>
        <dbReference type="PROSITE" id="PS50011"/>
    </source>
</evidence>
<feature type="compositionally biased region" description="Low complexity" evidence="11">
    <location>
        <begin position="957"/>
        <end position="980"/>
    </location>
</feature>
<feature type="region of interest" description="Disordered" evidence="11">
    <location>
        <begin position="954"/>
        <end position="986"/>
    </location>
</feature>
<feature type="domain" description="EF-hand" evidence="13">
    <location>
        <begin position="2283"/>
        <end position="2318"/>
    </location>
</feature>
<evidence type="ECO:0000256" key="2">
    <source>
        <dbReference type="ARBA" id="ARBA00005253"/>
    </source>
</evidence>
<feature type="domain" description="EF-hand" evidence="13">
    <location>
        <begin position="1088"/>
        <end position="1123"/>
    </location>
</feature>
<evidence type="ECO:0000313" key="14">
    <source>
        <dbReference type="EMBL" id="CAK66461.1"/>
    </source>
</evidence>
<keyword evidence="4" id="KW-0479">Metal-binding</keyword>
<keyword evidence="6" id="KW-0106">Calcium</keyword>
<sequence length="2776" mass="325601">MSQLKKFQQADFQLVYPLNNKTSMQKKGAELFICKLVNPQKKTQKELVDEMDQMKIRLSKAGIYIPEGYWEEKQALCLVYKKFKCSMADLIKQHKRQGVYIPMNKMQTYVNEFTNWVDKIHKSKKGDNQRYFHGRIKPSNLFEDEESECVVTDFTQFSNENNELYLPPESLAAIKKNQSQRFASGSSAVDLLGGDPVKVDIWQLGLTFLQMASLKDIEELIIFRDSNTQDSAKAIEIKETVKKLYGQHLYNVIERMLERNPSTRSPIHELEDTIQDFFSDNVIQHDENLLQPNPELLLDELKQKVTQQKQQTVVQYLSKYQLQPVSRKIKATNFWDALEDLKISISFKEKAILLQTYDVQKTDEIDLSSWIQRQKEVVKLGELSQAQDHELFEMLKDINTYLEDSNINLIEILKASDQEQLGILPFDKFDNIIRQEGINLNPEDIPLLKMKYDPNKKNTIYYESFCDDIKSTNQQQLGVDDLKKKMYKAIRDVYNVFISFFRHYDSKSKGYLGYDDIYKFFNEIKYQPNPEILKQVLFNLDPDNKKMISFDNVRTYFDANVNEDLKDILTQLVNGLLRIQMTLPQLIRSSTKSSSIISQSQFFNALKQSNDHLRQTDFQFLLNTFGVKEEIEYPRFVQAIAQKARELHVQNWKQLQEADGGDSVQERKSNFDDPELSLQKSINFNPKSFDSQKKLLQFISKELQEKDETPRQYFKCTFQRMSIQQFKDKLRQLQVHKADFEVEQEELINNLLVPNDRTFVDIDLLIEAILYYKDKRNDQIRFSQHNAVIFFEQLNKMMKKKKMTYTDIEDLDSLGDGTLKKKHLQDYLVKQLLIDSEDEKFKDFLICIQQDQQNISLNKLRQGLKLDEAANKLLQDLNTELAYEQSKPEQLFRKYDANRNTKLEMREFQEFLQQLVGNVDQKILETLFHKFDANNDNTINLNEFKQKIINQNDENPKQNQQQNRPKQQYQQEQYQEPQQQFRRTSAVDSKVLTPQIMKSVFRLKDALNENNQTLQIFDKRGRGEILINAFQDIINHFGFDYAEFRSLASYLQSPDDKKFLQYEKLQLLLDDCVEAEQLLLGLNQTISAGKNATAQLFYNYDQNGNDVLDRQEFNKLIHDIDPSIKNKQIDNLFLLLDSNGDGSISISEFKAKVFAKEKPKVLSQDNKQQSGGMFNEVIKFIKSSATILGDFEGMDEDCTNKLDVESILSVLKKNNGPTPQTLEMKGIADQLGALQGNQINYKMLYQKAKQHHIDTPQNKIDAILTKLREQLQQKYVSVIDIAQEFDLNKKGKVKLKGLKLGIADKSIQITDNDWDLLLTILEQDAQDYIDYIALNDLINKGLAQYKESRKVIVINTNQEIDKIVVSFSQYMEKETCTLLYLYRQTDRDRDNYISNEEFTDLLLRTIGYSSSQDVQRQLFEIFDMDKDGKINFTEFEYQVYKRNELTKQQIEDMKLVMLNGRNPQFEQQISELFNIISQGSQSIEFKQFTMYMNYFKKYKILELDQFFRYFDKEYAERLDQFRFILSFKQQQTRITLQYEQIPQQQPYPPGPNGYQQQPNQQYQQQQPNQQYQQQQQPNQQYQQQQQLNQQYQQQQQQPNQQYQQQYQQQQSYQQSQQQQLQQQQYQSQQFQQPNQFQQSPNPQQFQQSYGNQGYQQQPQYMQQQQNQFKNQNDPPNPMLGSFNPSNISQSIVYPPQNTNYNQQNNQGDNEIKQQWVQNNNKIDQRWSQASDQQMFPPKQGPDQWKDSNDRQPENQQSIIPQEYDLSFYDQELHRKCIQKNVDLFDVLCQYDETALPELKISRPEQLEQAFLFLEVMAPTPHIQQFYYYYSQGQNQMSIVLPYLKMNNPGKLLAKALNFTMVKHQQYTKQQLWNLIGEQQQTWQMPQLIKINKNLKIGLNERELREAFQYWDTQQSGVITYRMYDDILNLNQIIVPTKNNNPLQQQSQQMEIGLKQTLDAFLLHLSEVVLSKNCFNLFEQFDKKGYNQIPYNDFLQISKRLLGTISGEEIKAIKQTLQLNGFINLSDLAQSLKVDRSKTGQFNQDDEKQQFGLANKDQRKSILNTQNKEKFTKMLPIINEFLKKRNKSYDDFALYFFPPNSASTIDKNIFVKKALEAQFGLTAIQCEDLYDYLDANSSGNISINEFRLVFQSKQGDNNKNKAEQIIMSQDIEQEIQELFNQIDENKNQSLDQRELLKALQSVGLNPGTEELTQYFAQFDRDKSGTISYQEFSHIVKDILKKELLQADDLLEDLRREFRQVCNPTTRMLSKEQVSQVFQNMGVQIKNEELEDLFIEIDEDKSGSIDIDEFIYFIQKNQSGMSAKASAAVMNIKGSRRISLHDLKEIFLTLPQNFIMSFVRSQNKKLQNLPSQQLKPVLDNCGFFYQGLNYVDAANFNIKQSILDKVNIKNNYIAEIRMIEATGIPIPDEKDVPRSSFLRREVGIILMDKALNKFDGNAIYIPAQWNSEYEDRWIFDSAAMEQAMFLRWGNFDEKMDNMIELIFEFITYSTNKGRLIQISCAYGSIPVYQLKPGKQLLELKGGAPLKDITIDKKDIRTNRSGWRSVVKALSSNIKSQLVVEVVKLTPQTIFKLSALPNKCLLNKWALGMQSAFREYFAYRTQMKGEIELNLASDIRIKAWLNCFDCPDTIRAVAQFWNEFIEPKVNDHQFLLKAVSKMADSLYLMFKNTEFKFSAGDPTARIDHDMALLKKRQQLITDAILDMKTNLGIGNQQQKKQQAVVSLEPLNIEEMMDLENDQDLQAIERFLNKKKPKKQPQQQ</sequence>
<feature type="compositionally biased region" description="Low complexity" evidence="11">
    <location>
        <begin position="1696"/>
        <end position="1706"/>
    </location>
</feature>
<dbReference type="PROSITE" id="PS50011">
    <property type="entry name" value="PROTEIN_KINASE_DOM"/>
    <property type="match status" value="1"/>
</dbReference>
<dbReference type="SUPFAM" id="SSF56112">
    <property type="entry name" value="Protein kinase-like (PK-like)"/>
    <property type="match status" value="1"/>
</dbReference>
<dbReference type="EMBL" id="CT868045">
    <property type="protein sequence ID" value="CAK66461.1"/>
    <property type="molecule type" value="Genomic_DNA"/>
</dbReference>
<dbReference type="Gene3D" id="1.10.238.10">
    <property type="entry name" value="EF-hand"/>
    <property type="match status" value="8"/>
</dbReference>
<dbReference type="RefSeq" id="XP_001433858.1">
    <property type="nucleotide sequence ID" value="XM_001433821.1"/>
</dbReference>
<dbReference type="OrthoDB" id="296982at2759"/>
<feature type="coiled-coil region" evidence="10">
    <location>
        <begin position="723"/>
        <end position="750"/>
    </location>
</feature>
<feature type="region of interest" description="Disordered" evidence="11">
    <location>
        <begin position="1542"/>
        <end position="1583"/>
    </location>
</feature>
<evidence type="ECO:0000256" key="3">
    <source>
        <dbReference type="ARBA" id="ARBA00022490"/>
    </source>
</evidence>
<dbReference type="Pfam" id="PF13833">
    <property type="entry name" value="EF-hand_8"/>
    <property type="match status" value="1"/>
</dbReference>
<dbReference type="PANTHER" id="PTHR34524:SF6">
    <property type="entry name" value="CALCYPHOSINE LIKE"/>
    <property type="match status" value="1"/>
</dbReference>
<dbReference type="Gene3D" id="1.10.510.10">
    <property type="entry name" value="Transferase(Phosphotransferase) domain 1"/>
    <property type="match status" value="1"/>
</dbReference>
<evidence type="ECO:0000259" key="13">
    <source>
        <dbReference type="PROSITE" id="PS50222"/>
    </source>
</evidence>
<name>A0C6P4_PARTE</name>
<dbReference type="SUPFAM" id="SSF47473">
    <property type="entry name" value="EF-hand"/>
    <property type="match status" value="6"/>
</dbReference>
<organism evidence="14 15">
    <name type="scientific">Paramecium tetraurelia</name>
    <dbReference type="NCBI Taxonomy" id="5888"/>
    <lineage>
        <taxon>Eukaryota</taxon>
        <taxon>Sar</taxon>
        <taxon>Alveolata</taxon>
        <taxon>Ciliophora</taxon>
        <taxon>Intramacronucleata</taxon>
        <taxon>Oligohymenophorea</taxon>
        <taxon>Peniculida</taxon>
        <taxon>Parameciidae</taxon>
        <taxon>Paramecium</taxon>
    </lineage>
</organism>
<feature type="domain" description="EF-hand" evidence="13">
    <location>
        <begin position="1410"/>
        <end position="1445"/>
    </location>
</feature>
<feature type="region of interest" description="Disordered" evidence="11">
    <location>
        <begin position="1624"/>
        <end position="1706"/>
    </location>
</feature>
<dbReference type="KEGG" id="ptm:GSPATT00035590001"/>
<feature type="domain" description="EF-hand" evidence="13">
    <location>
        <begin position="1124"/>
        <end position="1159"/>
    </location>
</feature>
<feature type="domain" description="EF-hand" evidence="13">
    <location>
        <begin position="883"/>
        <end position="918"/>
    </location>
</feature>
<dbReference type="PANTHER" id="PTHR34524">
    <property type="entry name" value="CALCYPHOSIN"/>
    <property type="match status" value="1"/>
</dbReference>
<dbReference type="InterPro" id="IPR011992">
    <property type="entry name" value="EF-hand-dom_pair"/>
</dbReference>
<dbReference type="PROSITE" id="PS00018">
    <property type="entry name" value="EF_HAND_1"/>
    <property type="match status" value="9"/>
</dbReference>
<feature type="domain" description="EF-hand" evidence="13">
    <location>
        <begin position="2120"/>
        <end position="2155"/>
    </location>
</feature>
<evidence type="ECO:0000256" key="11">
    <source>
        <dbReference type="SAM" id="MobiDB-lite"/>
    </source>
</evidence>
<keyword evidence="10" id="KW-0175">Coiled coil</keyword>
<dbReference type="OMA" id="WNSEYED"/>
<feature type="compositionally biased region" description="Polar residues" evidence="11">
    <location>
        <begin position="1682"/>
        <end position="1691"/>
    </location>
</feature>
<feature type="domain" description="Protein kinase" evidence="12">
    <location>
        <begin position="1"/>
        <end position="278"/>
    </location>
</feature>
<dbReference type="InterPro" id="IPR018247">
    <property type="entry name" value="EF_Hand_1_Ca_BS"/>
</dbReference>
<dbReference type="InterPro" id="IPR000719">
    <property type="entry name" value="Prot_kinase_dom"/>
</dbReference>
<dbReference type="GO" id="GO:0005524">
    <property type="term" value="F:ATP binding"/>
    <property type="evidence" value="ECO:0007669"/>
    <property type="project" value="InterPro"/>
</dbReference>
<evidence type="ECO:0008006" key="16">
    <source>
        <dbReference type="Google" id="ProtNLM"/>
    </source>
</evidence>
<feature type="domain" description="EF-hand" evidence="13">
    <location>
        <begin position="919"/>
        <end position="954"/>
    </location>
</feature>
<evidence type="ECO:0000256" key="6">
    <source>
        <dbReference type="ARBA" id="ARBA00022837"/>
    </source>
</evidence>
<dbReference type="SMART" id="SM00054">
    <property type="entry name" value="EFh"/>
    <property type="match status" value="12"/>
</dbReference>
<comment type="similarity">
    <text evidence="2">Belongs to the centrin family.</text>
</comment>
<dbReference type="CDD" id="cd00051">
    <property type="entry name" value="EFh"/>
    <property type="match status" value="3"/>
</dbReference>
<dbReference type="Proteomes" id="UP000000600">
    <property type="component" value="Unassembled WGS sequence"/>
</dbReference>
<dbReference type="InterPro" id="IPR011009">
    <property type="entry name" value="Kinase-like_dom_sf"/>
</dbReference>
<protein>
    <recommendedName>
        <fullName evidence="16">Protein kinase-like domain</fullName>
    </recommendedName>
</protein>
<keyword evidence="3" id="KW-0963">Cytoplasm</keyword>
<feature type="compositionally biased region" description="Basic and acidic residues" evidence="11">
    <location>
        <begin position="1743"/>
        <end position="1752"/>
    </location>
</feature>
<evidence type="ECO:0000256" key="8">
    <source>
        <dbReference type="ARBA" id="ARBA00024334"/>
    </source>
</evidence>
<feature type="domain" description="EF-hand" evidence="13">
    <location>
        <begin position="2205"/>
        <end position="2240"/>
    </location>
</feature>
<dbReference type="FunFam" id="1.10.238.10:FF:000178">
    <property type="entry name" value="Calmodulin-2 A"/>
    <property type="match status" value="1"/>
</dbReference>
<evidence type="ECO:0000256" key="10">
    <source>
        <dbReference type="SAM" id="Coils"/>
    </source>
</evidence>
<dbReference type="HOGENOM" id="CLU_227156_0_0_1"/>
<dbReference type="SMART" id="SM00220">
    <property type="entry name" value="S_TKc"/>
    <property type="match status" value="1"/>
</dbReference>
<dbReference type="Pfam" id="PF13499">
    <property type="entry name" value="EF-hand_7"/>
    <property type="match status" value="4"/>
</dbReference>
<dbReference type="GeneID" id="5019645"/>
<evidence type="ECO:0000256" key="7">
    <source>
        <dbReference type="ARBA" id="ARBA00023212"/>
    </source>
</evidence>
<evidence type="ECO:0000256" key="1">
    <source>
        <dbReference type="ARBA" id="ARBA00004245"/>
    </source>
</evidence>
<evidence type="ECO:0000256" key="5">
    <source>
        <dbReference type="ARBA" id="ARBA00022737"/>
    </source>
</evidence>
<keyword evidence="15" id="KW-1185">Reference proteome</keyword>
<dbReference type="PROSITE" id="PS50222">
    <property type="entry name" value="EF_HAND_2"/>
    <property type="match status" value="9"/>
</dbReference>
<feature type="compositionally biased region" description="Low complexity" evidence="11">
    <location>
        <begin position="1624"/>
        <end position="1673"/>
    </location>
</feature>
<comment type="similarity">
    <text evidence="8">Belongs to the protein kinase superfamily. Ser/Thr protein kinase family. CDPK subfamily.</text>
</comment>
<evidence type="ECO:0000313" key="15">
    <source>
        <dbReference type="Proteomes" id="UP000000600"/>
    </source>
</evidence>
<accession>A0C6P4</accession>
<proteinExistence type="inferred from homology"/>
<dbReference type="InterPro" id="IPR002048">
    <property type="entry name" value="EF_hand_dom"/>
</dbReference>
<dbReference type="GO" id="GO:0005509">
    <property type="term" value="F:calcium ion binding"/>
    <property type="evidence" value="ECO:0007669"/>
    <property type="project" value="InterPro"/>
</dbReference>
<gene>
    <name evidence="14" type="ORF">GSPATT00035590001</name>
</gene>
<evidence type="ECO:0000256" key="9">
    <source>
        <dbReference type="ARBA" id="ARBA00025692"/>
    </source>
</evidence>
<dbReference type="STRING" id="5888.A0C6P4"/>
<comment type="subcellular location">
    <subcellularLocation>
        <location evidence="1">Cytoplasm</location>
        <location evidence="1">Cytoskeleton</location>
    </subcellularLocation>
</comment>
<reference evidence="14 15" key="1">
    <citation type="journal article" date="2006" name="Nature">
        <title>Global trends of whole-genome duplications revealed by the ciliate Paramecium tetraurelia.</title>
        <authorList>
            <consortium name="Genoscope"/>
            <person name="Aury J.-M."/>
            <person name="Jaillon O."/>
            <person name="Duret L."/>
            <person name="Noel B."/>
            <person name="Jubin C."/>
            <person name="Porcel B.M."/>
            <person name="Segurens B."/>
            <person name="Daubin V."/>
            <person name="Anthouard V."/>
            <person name="Aiach N."/>
            <person name="Arnaiz O."/>
            <person name="Billaut A."/>
            <person name="Beisson J."/>
            <person name="Blanc I."/>
            <person name="Bouhouche K."/>
            <person name="Camara F."/>
            <person name="Duharcourt S."/>
            <person name="Guigo R."/>
            <person name="Gogendeau D."/>
            <person name="Katinka M."/>
            <person name="Keller A.-M."/>
            <person name="Kissmehl R."/>
            <person name="Klotz C."/>
            <person name="Koll F."/>
            <person name="Le Moue A."/>
            <person name="Lepere C."/>
            <person name="Malinsky S."/>
            <person name="Nowacki M."/>
            <person name="Nowak J.K."/>
            <person name="Plattner H."/>
            <person name="Poulain J."/>
            <person name="Ruiz F."/>
            <person name="Serrano V."/>
            <person name="Zagulski M."/>
            <person name="Dessen P."/>
            <person name="Betermier M."/>
            <person name="Weissenbach J."/>
            <person name="Scarpelli C."/>
            <person name="Schachter V."/>
            <person name="Sperling L."/>
            <person name="Meyer E."/>
            <person name="Cohen J."/>
            <person name="Wincker P."/>
        </authorList>
    </citation>
    <scope>NUCLEOTIDE SEQUENCE [LARGE SCALE GENOMIC DNA]</scope>
    <source>
        <strain evidence="14 15">Stock d4-2</strain>
    </source>
</reference>
<feature type="domain" description="EF-hand" evidence="13">
    <location>
        <begin position="2169"/>
        <end position="2204"/>
    </location>
</feature>
<dbReference type="InterPro" id="IPR051581">
    <property type="entry name" value="Ca-bind"/>
</dbReference>
<feature type="compositionally biased region" description="Low complexity" evidence="11">
    <location>
        <begin position="1552"/>
        <end position="1583"/>
    </location>
</feature>
<dbReference type="GO" id="GO:0005856">
    <property type="term" value="C:cytoskeleton"/>
    <property type="evidence" value="ECO:0007669"/>
    <property type="project" value="UniProtKB-SubCell"/>
</dbReference>
<dbReference type="GO" id="GO:0004672">
    <property type="term" value="F:protein kinase activity"/>
    <property type="evidence" value="ECO:0007669"/>
    <property type="project" value="InterPro"/>
</dbReference>
<dbReference type="InParanoid" id="A0C6P4"/>
<comment type="function">
    <text evidence="9">Plays a fundamental role in microtubule organizing center structure and function. Component of the infraciliary lattice (ICL) and the ciliary basal bodies.</text>
</comment>
<dbReference type="eggNOG" id="KOG0028">
    <property type="taxonomic scope" value="Eukaryota"/>
</dbReference>
<evidence type="ECO:0000256" key="4">
    <source>
        <dbReference type="ARBA" id="ARBA00022723"/>
    </source>
</evidence>
<keyword evidence="7" id="KW-0206">Cytoskeleton</keyword>